<dbReference type="AlphaFoldDB" id="A0A3A2ZN10"/>
<dbReference type="STRING" id="2070753.A0A3A2ZN10"/>
<gene>
    <name evidence="2" type="ORF">PHISCL_03005</name>
</gene>
<protein>
    <submittedName>
        <fullName evidence="2">Chitinase</fullName>
    </submittedName>
</protein>
<dbReference type="Proteomes" id="UP000266188">
    <property type="component" value="Unassembled WGS sequence"/>
</dbReference>
<reference evidence="3" key="1">
    <citation type="submission" date="2017-02" db="EMBL/GenBank/DDBJ databases">
        <authorList>
            <person name="Tafer H."/>
            <person name="Lopandic K."/>
        </authorList>
    </citation>
    <scope>NUCLEOTIDE SEQUENCE [LARGE SCALE GENOMIC DNA]</scope>
    <source>
        <strain evidence="3">CBS 366.77</strain>
    </source>
</reference>
<evidence type="ECO:0000313" key="2">
    <source>
        <dbReference type="EMBL" id="RJE24639.1"/>
    </source>
</evidence>
<feature type="chain" id="PRO_5017347000" evidence="1">
    <location>
        <begin position="22"/>
        <end position="115"/>
    </location>
</feature>
<evidence type="ECO:0000313" key="3">
    <source>
        <dbReference type="Proteomes" id="UP000266188"/>
    </source>
</evidence>
<sequence length="115" mass="12252">MFSRWYTGIGLFLLLPSQILAQDCSADSPCDQGCCNKEGYCGFGPDFCGKDVCVSTCDAVAECGGQFSFVYIDTEYAPEGKEACPLNVCCSEFGQAFAELPKNSVAPAAKKDATQ</sequence>
<keyword evidence="3" id="KW-1185">Reference proteome</keyword>
<accession>A0A3A2ZN10</accession>
<proteinExistence type="predicted"/>
<keyword evidence="1" id="KW-0732">Signal</keyword>
<name>A0A3A2ZN10_9EURO</name>
<evidence type="ECO:0000256" key="1">
    <source>
        <dbReference type="SAM" id="SignalP"/>
    </source>
</evidence>
<comment type="caution">
    <text evidence="2">The sequence shown here is derived from an EMBL/GenBank/DDBJ whole genome shotgun (WGS) entry which is preliminary data.</text>
</comment>
<organism evidence="2 3">
    <name type="scientific">Aspergillus sclerotialis</name>
    <dbReference type="NCBI Taxonomy" id="2070753"/>
    <lineage>
        <taxon>Eukaryota</taxon>
        <taxon>Fungi</taxon>
        <taxon>Dikarya</taxon>
        <taxon>Ascomycota</taxon>
        <taxon>Pezizomycotina</taxon>
        <taxon>Eurotiomycetes</taxon>
        <taxon>Eurotiomycetidae</taxon>
        <taxon>Eurotiales</taxon>
        <taxon>Aspergillaceae</taxon>
        <taxon>Aspergillus</taxon>
        <taxon>Aspergillus subgen. Polypaecilum</taxon>
    </lineage>
</organism>
<dbReference type="OrthoDB" id="4359669at2759"/>
<dbReference type="EMBL" id="MVGC01000073">
    <property type="protein sequence ID" value="RJE24639.1"/>
    <property type="molecule type" value="Genomic_DNA"/>
</dbReference>
<feature type="signal peptide" evidence="1">
    <location>
        <begin position="1"/>
        <end position="21"/>
    </location>
</feature>